<gene>
    <name evidence="2" type="ORF">HJO_13211</name>
</gene>
<dbReference type="PROSITE" id="PS51257">
    <property type="entry name" value="PROKAR_LIPOPROTEIN"/>
    <property type="match status" value="1"/>
</dbReference>
<feature type="signal peptide" evidence="1">
    <location>
        <begin position="1"/>
        <end position="18"/>
    </location>
</feature>
<dbReference type="eggNOG" id="ENOG50337X6">
    <property type="taxonomic scope" value="Bacteria"/>
</dbReference>
<dbReference type="EMBL" id="ARYK01000006">
    <property type="protein sequence ID" value="KCZ90812.1"/>
    <property type="molecule type" value="Genomic_DNA"/>
</dbReference>
<reference evidence="2 3" key="1">
    <citation type="journal article" date="2014" name="Antonie Van Leeuwenhoek">
        <title>Hyphomonas beringensis sp. nov. and Hyphomonas chukchiensis sp. nov., isolated from surface seawater of the Bering Sea and Chukchi Sea.</title>
        <authorList>
            <person name="Li C."/>
            <person name="Lai Q."/>
            <person name="Li G."/>
            <person name="Dong C."/>
            <person name="Wang J."/>
            <person name="Liao Y."/>
            <person name="Shao Z."/>
        </authorList>
    </citation>
    <scope>NUCLEOTIDE SEQUENCE [LARGE SCALE GENOMIC DNA]</scope>
    <source>
        <strain evidence="2 3">MHS-2</strain>
    </source>
</reference>
<comment type="caution">
    <text evidence="2">The sequence shown here is derived from an EMBL/GenBank/DDBJ whole genome shotgun (WGS) entry which is preliminary data.</text>
</comment>
<dbReference type="Proteomes" id="UP000025171">
    <property type="component" value="Unassembled WGS sequence"/>
</dbReference>
<dbReference type="STRING" id="1280950.HJO_13211"/>
<sequence>MKNVALFGAAIAALLASACTSTTKVSTMQPGDQKMSCSQLESEFVALDNVMNEADDNKGVNTANVAAVVLFWPAAVGNYMDADKAQDLVDKRRTHLMGIYEDKNCDGAAVTAG</sequence>
<keyword evidence="1" id="KW-0732">Signal</keyword>
<dbReference type="AlphaFoldDB" id="A0A059FJM6"/>
<evidence type="ECO:0000313" key="2">
    <source>
        <dbReference type="EMBL" id="KCZ90812.1"/>
    </source>
</evidence>
<keyword evidence="3" id="KW-1185">Reference proteome</keyword>
<dbReference type="PATRIC" id="fig|1280950.3.peg.2651"/>
<evidence type="ECO:0000256" key="1">
    <source>
        <dbReference type="SAM" id="SignalP"/>
    </source>
</evidence>
<name>A0A059FJM6_9PROT</name>
<organism evidence="2 3">
    <name type="scientific">Hyphomonas johnsonii MHS-2</name>
    <dbReference type="NCBI Taxonomy" id="1280950"/>
    <lineage>
        <taxon>Bacteria</taxon>
        <taxon>Pseudomonadati</taxon>
        <taxon>Pseudomonadota</taxon>
        <taxon>Alphaproteobacteria</taxon>
        <taxon>Hyphomonadales</taxon>
        <taxon>Hyphomonadaceae</taxon>
        <taxon>Hyphomonas</taxon>
    </lineage>
</organism>
<proteinExistence type="predicted"/>
<evidence type="ECO:0008006" key="4">
    <source>
        <dbReference type="Google" id="ProtNLM"/>
    </source>
</evidence>
<feature type="chain" id="PRO_5001577463" description="Lipoprotein" evidence="1">
    <location>
        <begin position="19"/>
        <end position="113"/>
    </location>
</feature>
<protein>
    <recommendedName>
        <fullName evidence="4">Lipoprotein</fullName>
    </recommendedName>
</protein>
<evidence type="ECO:0000313" key="3">
    <source>
        <dbReference type="Proteomes" id="UP000025171"/>
    </source>
</evidence>
<accession>A0A059FJM6</accession>